<evidence type="ECO:0000313" key="1">
    <source>
        <dbReference type="EMBL" id="MBX64974.1"/>
    </source>
</evidence>
<dbReference type="AlphaFoldDB" id="A0A2P2QDK2"/>
<organism evidence="1">
    <name type="scientific">Rhizophora mucronata</name>
    <name type="common">Asiatic mangrove</name>
    <dbReference type="NCBI Taxonomy" id="61149"/>
    <lineage>
        <taxon>Eukaryota</taxon>
        <taxon>Viridiplantae</taxon>
        <taxon>Streptophyta</taxon>
        <taxon>Embryophyta</taxon>
        <taxon>Tracheophyta</taxon>
        <taxon>Spermatophyta</taxon>
        <taxon>Magnoliopsida</taxon>
        <taxon>eudicotyledons</taxon>
        <taxon>Gunneridae</taxon>
        <taxon>Pentapetalae</taxon>
        <taxon>rosids</taxon>
        <taxon>fabids</taxon>
        <taxon>Malpighiales</taxon>
        <taxon>Rhizophoraceae</taxon>
        <taxon>Rhizophora</taxon>
    </lineage>
</organism>
<name>A0A2P2QDK2_RHIMU</name>
<accession>A0A2P2QDK2</accession>
<dbReference type="EMBL" id="GGEC01084490">
    <property type="protein sequence ID" value="MBX64974.1"/>
    <property type="molecule type" value="Transcribed_RNA"/>
</dbReference>
<sequence length="48" mass="5413">MERRLGANNSLIMLQSPCTHTMQPSVAYHLCMKHATIQLIILLSGDFQ</sequence>
<proteinExistence type="predicted"/>
<reference evidence="1" key="1">
    <citation type="submission" date="2018-02" db="EMBL/GenBank/DDBJ databases">
        <title>Rhizophora mucronata_Transcriptome.</title>
        <authorList>
            <person name="Meera S.P."/>
            <person name="Sreeshan A."/>
            <person name="Augustine A."/>
        </authorList>
    </citation>
    <scope>NUCLEOTIDE SEQUENCE</scope>
    <source>
        <tissue evidence="1">Leaf</tissue>
    </source>
</reference>
<protein>
    <submittedName>
        <fullName evidence="1">Uncharacterized protein MANES_11G096500</fullName>
    </submittedName>
</protein>